<dbReference type="Pfam" id="PF18265">
    <property type="entry name" value="Nas2_N"/>
    <property type="match status" value="1"/>
</dbReference>
<evidence type="ECO:0000256" key="2">
    <source>
        <dbReference type="ARBA" id="ARBA00023186"/>
    </source>
</evidence>
<dbReference type="PANTHER" id="PTHR12651:SF1">
    <property type="entry name" value="26S PROTEASOME NON-ATPASE REGULATORY SUBUNIT 9"/>
    <property type="match status" value="1"/>
</dbReference>
<evidence type="ECO:0000313" key="7">
    <source>
        <dbReference type="WBParaSite" id="PSU_v2.g4464.t1"/>
    </source>
</evidence>
<organism evidence="6 7">
    <name type="scientific">Panagrolaimus superbus</name>
    <dbReference type="NCBI Taxonomy" id="310955"/>
    <lineage>
        <taxon>Eukaryota</taxon>
        <taxon>Metazoa</taxon>
        <taxon>Ecdysozoa</taxon>
        <taxon>Nematoda</taxon>
        <taxon>Chromadorea</taxon>
        <taxon>Rhabditida</taxon>
        <taxon>Tylenchina</taxon>
        <taxon>Panagrolaimomorpha</taxon>
        <taxon>Panagrolaimoidea</taxon>
        <taxon>Panagrolaimidae</taxon>
        <taxon>Panagrolaimus</taxon>
    </lineage>
</organism>
<sequence length="206" mass="23152">MSNLQETKDLIAKRDEIDAKIEEYTAVLSANSVDMKAPLVDQQDFPRNDIDIYAVRDARVNIIRLRNDRDDLTKEIEEKISNIHTDTTKTDPKTSESAGVEDDEPPVRRTTNKPILRISSVTEGSPAEEGGLEVNDLVIQFGKLHGDNFTGLEQLAEETKSYLGKNLKITVLRGTRVYRLQFQPREWAGRGIFGAGFLPLTTSHII</sequence>
<keyword evidence="2" id="KW-0143">Chaperone</keyword>
<feature type="region of interest" description="Disordered" evidence="4">
    <location>
        <begin position="83"/>
        <end position="110"/>
    </location>
</feature>
<protein>
    <submittedName>
        <fullName evidence="7">Nas2 N-terminal domain-containing protein</fullName>
    </submittedName>
</protein>
<feature type="coiled-coil region" evidence="3">
    <location>
        <begin position="55"/>
        <end position="82"/>
    </location>
</feature>
<dbReference type="PANTHER" id="PTHR12651">
    <property type="entry name" value="26S PROTEASOME NON-ATPASE REGULATORY SUBUNIT 9"/>
    <property type="match status" value="1"/>
</dbReference>
<feature type="compositionally biased region" description="Basic and acidic residues" evidence="4">
    <location>
        <begin position="83"/>
        <end position="94"/>
    </location>
</feature>
<name>A0A914YWH9_9BILA</name>
<proteinExistence type="inferred from homology"/>
<evidence type="ECO:0000256" key="4">
    <source>
        <dbReference type="SAM" id="MobiDB-lite"/>
    </source>
</evidence>
<keyword evidence="6" id="KW-1185">Reference proteome</keyword>
<dbReference type="InterPro" id="IPR035269">
    <property type="entry name" value="PSMD9"/>
</dbReference>
<evidence type="ECO:0000256" key="3">
    <source>
        <dbReference type="SAM" id="Coils"/>
    </source>
</evidence>
<accession>A0A914YWH9</accession>
<keyword evidence="3" id="KW-0175">Coiled coil</keyword>
<evidence type="ECO:0000313" key="6">
    <source>
        <dbReference type="Proteomes" id="UP000887577"/>
    </source>
</evidence>
<comment type="similarity">
    <text evidence="1">Belongs to the proteasome subunit p27 family.</text>
</comment>
<dbReference type="SUPFAM" id="SSF50156">
    <property type="entry name" value="PDZ domain-like"/>
    <property type="match status" value="1"/>
</dbReference>
<evidence type="ECO:0000256" key="1">
    <source>
        <dbReference type="ARBA" id="ARBA00005256"/>
    </source>
</evidence>
<dbReference type="GO" id="GO:0070682">
    <property type="term" value="P:proteasome regulatory particle assembly"/>
    <property type="evidence" value="ECO:0007669"/>
    <property type="project" value="InterPro"/>
</dbReference>
<dbReference type="Gene3D" id="2.30.42.10">
    <property type="match status" value="1"/>
</dbReference>
<dbReference type="WBParaSite" id="PSU_v2.g4464.t1">
    <property type="protein sequence ID" value="PSU_v2.g4464.t1"/>
    <property type="gene ID" value="PSU_v2.g4464"/>
</dbReference>
<dbReference type="Proteomes" id="UP000887577">
    <property type="component" value="Unplaced"/>
</dbReference>
<evidence type="ECO:0000259" key="5">
    <source>
        <dbReference type="Pfam" id="PF18265"/>
    </source>
</evidence>
<dbReference type="GO" id="GO:0005634">
    <property type="term" value="C:nucleus"/>
    <property type="evidence" value="ECO:0007669"/>
    <property type="project" value="TreeGrafter"/>
</dbReference>
<dbReference type="FunFam" id="2.30.42.10:FF:000107">
    <property type="entry name" value="26S proteasome non-ATPase regulatory subunit 9"/>
    <property type="match status" value="1"/>
</dbReference>
<dbReference type="InterPro" id="IPR036034">
    <property type="entry name" value="PDZ_sf"/>
</dbReference>
<reference evidence="7" key="1">
    <citation type="submission" date="2022-11" db="UniProtKB">
        <authorList>
            <consortium name="WormBaseParasite"/>
        </authorList>
    </citation>
    <scope>IDENTIFICATION</scope>
</reference>
<dbReference type="Gene3D" id="6.10.140.1710">
    <property type="match status" value="1"/>
</dbReference>
<feature type="domain" description="Nas2 N-terminal" evidence="5">
    <location>
        <begin position="8"/>
        <end position="84"/>
    </location>
</feature>
<dbReference type="GO" id="GO:0005737">
    <property type="term" value="C:cytoplasm"/>
    <property type="evidence" value="ECO:0007669"/>
    <property type="project" value="TreeGrafter"/>
</dbReference>
<dbReference type="AlphaFoldDB" id="A0A914YWH9"/>
<dbReference type="InterPro" id="IPR040815">
    <property type="entry name" value="Nas2_N"/>
</dbReference>